<dbReference type="HOGENOM" id="CLU_2301173_0_0_4"/>
<dbReference type="AlphaFoldDB" id="Q47J18"/>
<sequence>MRFLMNLFKVLLLSIGFLVIIGGTLGSLCGIVILDAGVTIGGALVALAGVGLYMGANRALDTTRAEAAEDYAEMVMRQEAARATGGNDEASPDKTDGNVR</sequence>
<dbReference type="STRING" id="159087.Daro_0406"/>
<organism evidence="3">
    <name type="scientific">Dechloromonas aromatica (strain RCB)</name>
    <dbReference type="NCBI Taxonomy" id="159087"/>
    <lineage>
        <taxon>Bacteria</taxon>
        <taxon>Pseudomonadati</taxon>
        <taxon>Pseudomonadota</taxon>
        <taxon>Betaproteobacteria</taxon>
        <taxon>Rhodocyclales</taxon>
        <taxon>Azonexaceae</taxon>
        <taxon>Dechloromonas</taxon>
    </lineage>
</organism>
<dbReference type="KEGG" id="dar:Daro_0406"/>
<evidence type="ECO:0000256" key="2">
    <source>
        <dbReference type="SAM" id="Phobius"/>
    </source>
</evidence>
<name>Q47J18_DECAR</name>
<dbReference type="EMBL" id="CP000089">
    <property type="protein sequence ID" value="AAZ45163.1"/>
    <property type="molecule type" value="Genomic_DNA"/>
</dbReference>
<keyword evidence="2" id="KW-0472">Membrane</keyword>
<keyword evidence="2" id="KW-1133">Transmembrane helix</keyword>
<protein>
    <recommendedName>
        <fullName evidence="4">Transmembrane protein</fullName>
    </recommendedName>
</protein>
<evidence type="ECO:0000313" key="3">
    <source>
        <dbReference type="EMBL" id="AAZ45163.1"/>
    </source>
</evidence>
<feature type="transmembrane region" description="Helical" evidence="2">
    <location>
        <begin position="36"/>
        <end position="56"/>
    </location>
</feature>
<evidence type="ECO:0000256" key="1">
    <source>
        <dbReference type="SAM" id="MobiDB-lite"/>
    </source>
</evidence>
<accession>Q47J18</accession>
<gene>
    <name evidence="3" type="ordered locus">Daro_0406</name>
</gene>
<feature type="region of interest" description="Disordered" evidence="1">
    <location>
        <begin position="80"/>
        <end position="100"/>
    </location>
</feature>
<keyword evidence="2" id="KW-0812">Transmembrane</keyword>
<proteinExistence type="predicted"/>
<feature type="compositionally biased region" description="Basic and acidic residues" evidence="1">
    <location>
        <begin position="91"/>
        <end position="100"/>
    </location>
</feature>
<reference evidence="3" key="1">
    <citation type="submission" date="2005-08" db="EMBL/GenBank/DDBJ databases">
        <title>Complete sequence of Dechloromonas aromatica RCB.</title>
        <authorList>
            <person name="Salinero K.K."/>
            <person name="Copeland A."/>
            <person name="Lucas S."/>
            <person name="Lapidus A."/>
            <person name="Barry K."/>
            <person name="Detter J.C."/>
            <person name="Glavina T."/>
            <person name="Hammon N."/>
            <person name="Israni S."/>
            <person name="Pitluck S."/>
            <person name="Di Bartolo G."/>
            <person name="Trong S."/>
            <person name="Schmutz J."/>
            <person name="Larimer F."/>
            <person name="Land M."/>
            <person name="Ivanova N."/>
            <person name="Richardson P."/>
        </authorList>
    </citation>
    <scope>NUCLEOTIDE SEQUENCE</scope>
    <source>
        <strain evidence="3">RCB</strain>
    </source>
</reference>
<evidence type="ECO:0008006" key="4">
    <source>
        <dbReference type="Google" id="ProtNLM"/>
    </source>
</evidence>